<dbReference type="PANTHER" id="PTHR35176">
    <property type="entry name" value="HEME OXYGENASE HI_0854-RELATED"/>
    <property type="match status" value="1"/>
</dbReference>
<dbReference type="RefSeq" id="WP_221318704.1">
    <property type="nucleotide sequence ID" value="NZ_BAAAKM010000011.1"/>
</dbReference>
<evidence type="ECO:0000313" key="3">
    <source>
        <dbReference type="Proteomes" id="UP000579647"/>
    </source>
</evidence>
<protein>
    <recommendedName>
        <fullName evidence="4">Pyridoxamine 5'-phosphate oxidase</fullName>
    </recommendedName>
</protein>
<organism evidence="2 3">
    <name type="scientific">Nocardiopsis metallicus</name>
    <dbReference type="NCBI Taxonomy" id="179819"/>
    <lineage>
        <taxon>Bacteria</taxon>
        <taxon>Bacillati</taxon>
        <taxon>Actinomycetota</taxon>
        <taxon>Actinomycetes</taxon>
        <taxon>Streptosporangiales</taxon>
        <taxon>Nocardiopsidaceae</taxon>
        <taxon>Nocardiopsis</taxon>
    </lineage>
</organism>
<dbReference type="AlphaFoldDB" id="A0A840WD96"/>
<dbReference type="SUPFAM" id="SSF50475">
    <property type="entry name" value="FMN-binding split barrel"/>
    <property type="match status" value="1"/>
</dbReference>
<dbReference type="EMBL" id="JACHDO010000001">
    <property type="protein sequence ID" value="MBB5489717.1"/>
    <property type="molecule type" value="Genomic_DNA"/>
</dbReference>
<dbReference type="Proteomes" id="UP000579647">
    <property type="component" value="Unassembled WGS sequence"/>
</dbReference>
<evidence type="ECO:0000256" key="1">
    <source>
        <dbReference type="ARBA" id="ARBA00023002"/>
    </source>
</evidence>
<name>A0A840WD96_9ACTN</name>
<dbReference type="InterPro" id="IPR052019">
    <property type="entry name" value="F420H2_bilvrd_red/Heme_oxyg"/>
</dbReference>
<dbReference type="GO" id="GO:0070967">
    <property type="term" value="F:coenzyme F420 binding"/>
    <property type="evidence" value="ECO:0007669"/>
    <property type="project" value="TreeGrafter"/>
</dbReference>
<reference evidence="2 3" key="1">
    <citation type="submission" date="2020-08" db="EMBL/GenBank/DDBJ databases">
        <title>Sequencing the genomes of 1000 actinobacteria strains.</title>
        <authorList>
            <person name="Klenk H.-P."/>
        </authorList>
    </citation>
    <scope>NUCLEOTIDE SEQUENCE [LARGE SCALE GENOMIC DNA]</scope>
    <source>
        <strain evidence="2 3">DSM 44598</strain>
    </source>
</reference>
<comment type="caution">
    <text evidence="2">The sequence shown here is derived from an EMBL/GenBank/DDBJ whole genome shotgun (WGS) entry which is preliminary data.</text>
</comment>
<gene>
    <name evidence="2" type="ORF">HNR07_000854</name>
</gene>
<sequence length="143" mass="16583">MREREKFLAEPRIATLAVRREGDAGPFTVPIWYHYEPGGDPWIVTYQKSRKSRLIELAGRFTLMVERVEPTLRHVSVEGPAEREDATWEQLRGIATRYMGEEGGRRFVEENWSSPEGQVLYRLRPERWVGQDVGALPGMRVAR</sequence>
<keyword evidence="3" id="KW-1185">Reference proteome</keyword>
<dbReference type="GO" id="GO:0005829">
    <property type="term" value="C:cytosol"/>
    <property type="evidence" value="ECO:0007669"/>
    <property type="project" value="TreeGrafter"/>
</dbReference>
<dbReference type="GO" id="GO:0016627">
    <property type="term" value="F:oxidoreductase activity, acting on the CH-CH group of donors"/>
    <property type="evidence" value="ECO:0007669"/>
    <property type="project" value="TreeGrafter"/>
</dbReference>
<keyword evidence="1" id="KW-0560">Oxidoreductase</keyword>
<accession>A0A840WD96</accession>
<proteinExistence type="predicted"/>
<evidence type="ECO:0000313" key="2">
    <source>
        <dbReference type="EMBL" id="MBB5489717.1"/>
    </source>
</evidence>
<dbReference type="InterPro" id="IPR012349">
    <property type="entry name" value="Split_barrel_FMN-bd"/>
</dbReference>
<dbReference type="PANTHER" id="PTHR35176:SF6">
    <property type="entry name" value="HEME OXYGENASE HI_0854-RELATED"/>
    <property type="match status" value="1"/>
</dbReference>
<evidence type="ECO:0008006" key="4">
    <source>
        <dbReference type="Google" id="ProtNLM"/>
    </source>
</evidence>
<dbReference type="Gene3D" id="2.30.110.10">
    <property type="entry name" value="Electron Transport, Fmn-binding Protein, Chain A"/>
    <property type="match status" value="1"/>
</dbReference>